<keyword evidence="2" id="KW-1185">Reference proteome</keyword>
<organism evidence="1 2">
    <name type="scientific">Gordonia phage Ebert</name>
    <dbReference type="NCBI Taxonomy" id="2201426"/>
    <lineage>
        <taxon>Viruses</taxon>
        <taxon>Duplodnaviria</taxon>
        <taxon>Heunggongvirae</taxon>
        <taxon>Uroviricota</taxon>
        <taxon>Caudoviricetes</taxon>
        <taxon>Attisvirus</taxon>
        <taxon>Attisvirus ebert</taxon>
    </lineage>
</organism>
<dbReference type="RefSeq" id="YP_010653914.1">
    <property type="nucleotide sequence ID" value="NC_070804.1"/>
</dbReference>
<evidence type="ECO:0000313" key="2">
    <source>
        <dbReference type="Proteomes" id="UP000250548"/>
    </source>
</evidence>
<proteinExistence type="predicted"/>
<dbReference type="Proteomes" id="UP000250548">
    <property type="component" value="Segment"/>
</dbReference>
<dbReference type="KEGG" id="vg:77929754"/>
<dbReference type="EMBL" id="MH271295">
    <property type="protein sequence ID" value="AWY04721.1"/>
    <property type="molecule type" value="Genomic_DNA"/>
</dbReference>
<sequence length="88" mass="9263">MTATTPTALRVNTTADLELGRDPIEEWINVASVRPAFIAPIELDDGPGARIRFVVDLGALADTAELIVPFSALGEFVDQVRAGTAAPS</sequence>
<gene>
    <name evidence="1" type="primary">53</name>
    <name evidence="1" type="ORF">PBI_EBERT_53</name>
</gene>
<dbReference type="GeneID" id="77929754"/>
<protein>
    <submittedName>
        <fullName evidence="1">Uncharacterized protein</fullName>
    </submittedName>
</protein>
<accession>A0A2Z4Q3N4</accession>
<evidence type="ECO:0000313" key="1">
    <source>
        <dbReference type="EMBL" id="AWY04721.1"/>
    </source>
</evidence>
<name>A0A2Z4Q3N4_9CAUD</name>
<reference evidence="1 2" key="1">
    <citation type="submission" date="2018-04" db="EMBL/GenBank/DDBJ databases">
        <authorList>
            <person name="Harrington T."/>
            <person name="Washburn E."/>
            <person name="Bricker J."/>
            <person name="McKinney A."/>
            <person name="Betsko A.J."/>
            <person name="Garlena R.A."/>
            <person name="Russell D.A."/>
            <person name="Pope W.A."/>
            <person name="Jacobs-Sera D."/>
            <person name="Hatfull G.F."/>
        </authorList>
    </citation>
    <scope>NUCLEOTIDE SEQUENCE [LARGE SCALE GENOMIC DNA]</scope>
</reference>